<sequence length="133" mass="14894">MCPTGGIFEIQWGANGQAGAWGALLSPYCYGIEKERSKQNEQQLSVDVVDYDDRPVGATVARLTPDQKHILVPIATLNPLYSSIELKEGNKAFTQARWRNGSASDPRSEGWVFKSLTGHRDCLERFFIMFNNL</sequence>
<protein>
    <submittedName>
        <fullName evidence="1">Uncharacterized protein</fullName>
    </submittedName>
</protein>
<accession>A0A085MAG8</accession>
<name>A0A085MAG8_9BILA</name>
<dbReference type="EMBL" id="KL363210">
    <property type="protein sequence ID" value="KFD54214.1"/>
    <property type="molecule type" value="Genomic_DNA"/>
</dbReference>
<dbReference type="AlphaFoldDB" id="A0A085MAG8"/>
<proteinExistence type="predicted"/>
<evidence type="ECO:0000313" key="1">
    <source>
        <dbReference type="EMBL" id="KFD54214.1"/>
    </source>
</evidence>
<organism evidence="1 2">
    <name type="scientific">Trichuris suis</name>
    <name type="common">pig whipworm</name>
    <dbReference type="NCBI Taxonomy" id="68888"/>
    <lineage>
        <taxon>Eukaryota</taxon>
        <taxon>Metazoa</taxon>
        <taxon>Ecdysozoa</taxon>
        <taxon>Nematoda</taxon>
        <taxon>Enoplea</taxon>
        <taxon>Dorylaimia</taxon>
        <taxon>Trichinellida</taxon>
        <taxon>Trichuridae</taxon>
        <taxon>Trichuris</taxon>
    </lineage>
</organism>
<keyword evidence="2" id="KW-1185">Reference proteome</keyword>
<gene>
    <name evidence="1" type="ORF">M513_04991</name>
</gene>
<reference evidence="1 2" key="1">
    <citation type="journal article" date="2014" name="Nat. Genet.">
        <title>Genome and transcriptome of the porcine whipworm Trichuris suis.</title>
        <authorList>
            <person name="Jex A.R."/>
            <person name="Nejsum P."/>
            <person name="Schwarz E.M."/>
            <person name="Hu L."/>
            <person name="Young N.D."/>
            <person name="Hall R.S."/>
            <person name="Korhonen P.K."/>
            <person name="Liao S."/>
            <person name="Thamsborg S."/>
            <person name="Xia J."/>
            <person name="Xu P."/>
            <person name="Wang S."/>
            <person name="Scheerlinck J.P."/>
            <person name="Hofmann A."/>
            <person name="Sternberg P.W."/>
            <person name="Wang J."/>
            <person name="Gasser R.B."/>
        </authorList>
    </citation>
    <scope>NUCLEOTIDE SEQUENCE [LARGE SCALE GENOMIC DNA]</scope>
    <source>
        <strain evidence="1">DCEP-RM93M</strain>
    </source>
</reference>
<evidence type="ECO:0000313" key="2">
    <source>
        <dbReference type="Proteomes" id="UP000030764"/>
    </source>
</evidence>
<dbReference type="Proteomes" id="UP000030764">
    <property type="component" value="Unassembled WGS sequence"/>
</dbReference>